<dbReference type="Proteomes" id="UP001457282">
    <property type="component" value="Unassembled WGS sequence"/>
</dbReference>
<evidence type="ECO:0000256" key="1">
    <source>
        <dbReference type="SAM" id="MobiDB-lite"/>
    </source>
</evidence>
<protein>
    <submittedName>
        <fullName evidence="2">Uncharacterized protein</fullName>
    </submittedName>
</protein>
<sequence length="179" mass="18674">MVRERKDFYQLKKAAGEDPAPEVAIADATDVVAAAPIAASGAAVDSAPKRKKKKAKRARSASEVEVDMEEDAGVQEDASVPAEAAAATPTRTAREERRQLACGADLDWTRRRGDTARQRQTTIAAPAVAGQGIDAGSSSTVMGRGAWPMAGEVMEIDGVEVMILVWVQGNVDGVGGGRG</sequence>
<name>A0AAW1YR99_RUBAR</name>
<feature type="compositionally biased region" description="Basic residues" evidence="1">
    <location>
        <begin position="49"/>
        <end position="59"/>
    </location>
</feature>
<comment type="caution">
    <text evidence="2">The sequence shown here is derived from an EMBL/GenBank/DDBJ whole genome shotgun (WGS) entry which is preliminary data.</text>
</comment>
<dbReference type="EMBL" id="JBEDUW010000001">
    <property type="protein sequence ID" value="KAK9951159.1"/>
    <property type="molecule type" value="Genomic_DNA"/>
</dbReference>
<evidence type="ECO:0000313" key="2">
    <source>
        <dbReference type="EMBL" id="KAK9951159.1"/>
    </source>
</evidence>
<organism evidence="2 3">
    <name type="scientific">Rubus argutus</name>
    <name type="common">Southern blackberry</name>
    <dbReference type="NCBI Taxonomy" id="59490"/>
    <lineage>
        <taxon>Eukaryota</taxon>
        <taxon>Viridiplantae</taxon>
        <taxon>Streptophyta</taxon>
        <taxon>Embryophyta</taxon>
        <taxon>Tracheophyta</taxon>
        <taxon>Spermatophyta</taxon>
        <taxon>Magnoliopsida</taxon>
        <taxon>eudicotyledons</taxon>
        <taxon>Gunneridae</taxon>
        <taxon>Pentapetalae</taxon>
        <taxon>rosids</taxon>
        <taxon>fabids</taxon>
        <taxon>Rosales</taxon>
        <taxon>Rosaceae</taxon>
        <taxon>Rosoideae</taxon>
        <taxon>Rosoideae incertae sedis</taxon>
        <taxon>Rubus</taxon>
    </lineage>
</organism>
<gene>
    <name evidence="2" type="ORF">M0R45_006617</name>
</gene>
<keyword evidence="3" id="KW-1185">Reference proteome</keyword>
<evidence type="ECO:0000313" key="3">
    <source>
        <dbReference type="Proteomes" id="UP001457282"/>
    </source>
</evidence>
<feature type="region of interest" description="Disordered" evidence="1">
    <location>
        <begin position="39"/>
        <end position="98"/>
    </location>
</feature>
<dbReference type="AlphaFoldDB" id="A0AAW1YR99"/>
<accession>A0AAW1YR99</accession>
<reference evidence="2 3" key="1">
    <citation type="journal article" date="2023" name="G3 (Bethesda)">
        <title>A chromosome-length genome assembly and annotation of blackberry (Rubus argutus, cv. 'Hillquist').</title>
        <authorList>
            <person name="Bruna T."/>
            <person name="Aryal R."/>
            <person name="Dudchenko O."/>
            <person name="Sargent D.J."/>
            <person name="Mead D."/>
            <person name="Buti M."/>
            <person name="Cavallini A."/>
            <person name="Hytonen T."/>
            <person name="Andres J."/>
            <person name="Pham M."/>
            <person name="Weisz D."/>
            <person name="Mascagni F."/>
            <person name="Usai G."/>
            <person name="Natali L."/>
            <person name="Bassil N."/>
            <person name="Fernandez G.E."/>
            <person name="Lomsadze A."/>
            <person name="Armour M."/>
            <person name="Olukolu B."/>
            <person name="Poorten T."/>
            <person name="Britton C."/>
            <person name="Davik J."/>
            <person name="Ashrafi H."/>
            <person name="Aiden E.L."/>
            <person name="Borodovsky M."/>
            <person name="Worthington M."/>
        </authorList>
    </citation>
    <scope>NUCLEOTIDE SEQUENCE [LARGE SCALE GENOMIC DNA]</scope>
    <source>
        <strain evidence="2">PI 553951</strain>
    </source>
</reference>
<feature type="compositionally biased region" description="Low complexity" evidence="1">
    <location>
        <begin position="81"/>
        <end position="91"/>
    </location>
</feature>
<proteinExistence type="predicted"/>
<feature type="compositionally biased region" description="Acidic residues" evidence="1">
    <location>
        <begin position="64"/>
        <end position="74"/>
    </location>
</feature>